<keyword evidence="1" id="KW-1133">Transmembrane helix</keyword>
<dbReference type="Proteomes" id="UP000262802">
    <property type="component" value="Chromosome"/>
</dbReference>
<dbReference type="InterPro" id="IPR009589">
    <property type="entry name" value="PH_YyaB-like"/>
</dbReference>
<reference evidence="3 4" key="1">
    <citation type="submission" date="2018-09" db="EMBL/GenBank/DDBJ databases">
        <title>Hymenobacter medium sp. nov., isolated from R2A medium.</title>
        <authorList>
            <person name="Yingchao G."/>
        </authorList>
    </citation>
    <scope>NUCLEOTIDE SEQUENCE [LARGE SCALE GENOMIC DNA]</scope>
    <source>
        <strain evidence="4">sh-6</strain>
    </source>
</reference>
<organism evidence="3 4">
    <name type="scientific">Hymenobacter oligotrophus</name>
    <dbReference type="NCBI Taxonomy" id="2319843"/>
    <lineage>
        <taxon>Bacteria</taxon>
        <taxon>Pseudomonadati</taxon>
        <taxon>Bacteroidota</taxon>
        <taxon>Cytophagia</taxon>
        <taxon>Cytophagales</taxon>
        <taxon>Hymenobacteraceae</taxon>
        <taxon>Hymenobacter</taxon>
    </lineage>
</organism>
<evidence type="ECO:0000256" key="1">
    <source>
        <dbReference type="SAM" id="Phobius"/>
    </source>
</evidence>
<dbReference type="OrthoDB" id="1261156at2"/>
<feature type="domain" description="Uncharacterized protein YyaB-like PH" evidence="2">
    <location>
        <begin position="54"/>
        <end position="128"/>
    </location>
</feature>
<dbReference type="Pfam" id="PF06713">
    <property type="entry name" value="bPH_4"/>
    <property type="match status" value="1"/>
</dbReference>
<dbReference type="KEGG" id="hyh:D3Y59_02755"/>
<dbReference type="EMBL" id="CP032317">
    <property type="protein sequence ID" value="AYA36071.1"/>
    <property type="molecule type" value="Genomic_DNA"/>
</dbReference>
<protein>
    <recommendedName>
        <fullName evidence="2">Uncharacterized protein YyaB-like PH domain-containing protein</fullName>
    </recommendedName>
</protein>
<dbReference type="GO" id="GO:0030153">
    <property type="term" value="P:bacteriocin immunity"/>
    <property type="evidence" value="ECO:0007669"/>
    <property type="project" value="InterPro"/>
</dbReference>
<dbReference type="AlphaFoldDB" id="A0A3B7R350"/>
<proteinExistence type="predicted"/>
<sequence>MPRLFPAKVSWWLFGPILALIVGSAVANFLYGALMGALVCLAVAAFVAYVVLYTRYELIDNATLHIQSGPFTWQVPVQQITRIVPTTNPLSSPAPSLDRLKISYNKYDEVMISPRDKAAFIAALQQINPGIQLG</sequence>
<keyword evidence="1" id="KW-0812">Transmembrane</keyword>
<evidence type="ECO:0000313" key="4">
    <source>
        <dbReference type="Proteomes" id="UP000262802"/>
    </source>
</evidence>
<gene>
    <name evidence="3" type="ORF">D3Y59_02755</name>
</gene>
<keyword evidence="4" id="KW-1185">Reference proteome</keyword>
<name>A0A3B7R350_9BACT</name>
<dbReference type="RefSeq" id="WP_119443658.1">
    <property type="nucleotide sequence ID" value="NZ_CP032317.1"/>
</dbReference>
<feature type="transmembrane region" description="Helical" evidence="1">
    <location>
        <begin position="29"/>
        <end position="52"/>
    </location>
</feature>
<accession>A0A3B7R350</accession>
<keyword evidence="1" id="KW-0472">Membrane</keyword>
<evidence type="ECO:0000313" key="3">
    <source>
        <dbReference type="EMBL" id="AYA36071.1"/>
    </source>
</evidence>
<evidence type="ECO:0000259" key="2">
    <source>
        <dbReference type="Pfam" id="PF06713"/>
    </source>
</evidence>